<sequence length="434" mass="49228">MLLLTLCFFSCSRRENFDIIVEERIQIDTTKLTEEEITFAPIGTVEILNSAKIDDNYILVNDAGANRVYLMNKEAKLLYEWFFTNNIGNDVYLLPNGKLLASLEADEPKIPLGGKGGKIQFIEPDNTPTWQFDYSSIDGETHHDVEILPNGNVIAMVWQQIDSTTAITEGFILEEKIYPESIIEIDPNTNSIVWEWHSMEHIIQDNDETKNNFGVVSENPNLIDINYSLKDTSLPDVKGDIMHANAIAYDEDNDVIMLSVNFYSEVWVIDHSTTTEEASSHLGGNYNKGGDLIYRFGNPETYENTSGTRLFHNNHYPNILKGENKGKLLIFSNGNDIEQSAVYELELPSTYSLQPNFNNEPTVTWSFTDPDLYSGKVSGAVPLENGNILITEGDFGFWEVTREKEVVWKFSAPGFYWRGYNYLKNSSEIEILGL</sequence>
<dbReference type="InterPro" id="IPR053143">
    <property type="entry name" value="Arylsulfate_ST"/>
</dbReference>
<keyword evidence="1" id="KW-0808">Transferase</keyword>
<proteinExistence type="predicted"/>
<dbReference type="Proteomes" id="UP000190339">
    <property type="component" value="Unassembled WGS sequence"/>
</dbReference>
<dbReference type="SUPFAM" id="SSF63829">
    <property type="entry name" value="Calcium-dependent phosphotriesterase"/>
    <property type="match status" value="1"/>
</dbReference>
<evidence type="ECO:0000313" key="2">
    <source>
        <dbReference type="Proteomes" id="UP000190339"/>
    </source>
</evidence>
<reference evidence="2" key="1">
    <citation type="submission" date="2017-02" db="EMBL/GenBank/DDBJ databases">
        <authorList>
            <person name="Varghese N."/>
            <person name="Submissions S."/>
        </authorList>
    </citation>
    <scope>NUCLEOTIDE SEQUENCE [LARGE SCALE GENOMIC DNA]</scope>
    <source>
        <strain evidence="2">DSM 23546</strain>
    </source>
</reference>
<dbReference type="PANTHER" id="PTHR35340:SF5">
    <property type="entry name" value="ASST-DOMAIN-CONTAINING PROTEIN"/>
    <property type="match status" value="1"/>
</dbReference>
<dbReference type="Pfam" id="PF05935">
    <property type="entry name" value="Arylsulfotrans"/>
    <property type="match status" value="1"/>
</dbReference>
<dbReference type="AlphaFoldDB" id="A0A1T4ZPR7"/>
<dbReference type="STRING" id="561365.SAMN05660866_00024"/>
<dbReference type="PANTHER" id="PTHR35340">
    <property type="entry name" value="PQQ ENZYME REPEAT PROTEIN-RELATED"/>
    <property type="match status" value="1"/>
</dbReference>
<dbReference type="GO" id="GO:0004062">
    <property type="term" value="F:aryl sulfotransferase activity"/>
    <property type="evidence" value="ECO:0007669"/>
    <property type="project" value="InterPro"/>
</dbReference>
<gene>
    <name evidence="1" type="ORF">SAMN05660866_00024</name>
</gene>
<dbReference type="EMBL" id="FUYL01000001">
    <property type="protein sequence ID" value="SKB24685.1"/>
    <property type="molecule type" value="Genomic_DNA"/>
</dbReference>
<evidence type="ECO:0000313" key="1">
    <source>
        <dbReference type="EMBL" id="SKB24685.1"/>
    </source>
</evidence>
<dbReference type="InterPro" id="IPR010262">
    <property type="entry name" value="Arylsulfotransferase_bact"/>
</dbReference>
<organism evidence="1 2">
    <name type="scientific">Maribacter arcticus</name>
    <dbReference type="NCBI Taxonomy" id="561365"/>
    <lineage>
        <taxon>Bacteria</taxon>
        <taxon>Pseudomonadati</taxon>
        <taxon>Bacteroidota</taxon>
        <taxon>Flavobacteriia</taxon>
        <taxon>Flavobacteriales</taxon>
        <taxon>Flavobacteriaceae</taxon>
        <taxon>Maribacter</taxon>
    </lineage>
</organism>
<keyword evidence="2" id="KW-1185">Reference proteome</keyword>
<name>A0A1T4ZPR7_9FLAO</name>
<accession>A0A1T4ZPR7</accession>
<protein>
    <submittedName>
        <fullName evidence="1">Arylsulfotransferase (ASST)</fullName>
    </submittedName>
</protein>